<gene>
    <name evidence="2" type="ORF">BpHYR1_005432</name>
</gene>
<sequence length="117" mass="13758">MIKKSEITKNELEFLIGKHLETKLIAFISISSIVDFPILRPKQMMRKLCSYVANVKYYLSYLKIRTPGIISKGRHLNEIPIDKQNQQLPNKPKNIKGKKRRKESSSDSEYTTLFRFR</sequence>
<feature type="region of interest" description="Disordered" evidence="1">
    <location>
        <begin position="80"/>
        <end position="117"/>
    </location>
</feature>
<dbReference type="Proteomes" id="UP000276133">
    <property type="component" value="Unassembled WGS sequence"/>
</dbReference>
<accession>A0A3M7Q2G9</accession>
<evidence type="ECO:0000313" key="2">
    <source>
        <dbReference type="EMBL" id="RNA05620.1"/>
    </source>
</evidence>
<evidence type="ECO:0000313" key="3">
    <source>
        <dbReference type="Proteomes" id="UP000276133"/>
    </source>
</evidence>
<dbReference type="EMBL" id="REGN01007655">
    <property type="protein sequence ID" value="RNA05620.1"/>
    <property type="molecule type" value="Genomic_DNA"/>
</dbReference>
<feature type="compositionally biased region" description="Basic residues" evidence="1">
    <location>
        <begin position="93"/>
        <end position="102"/>
    </location>
</feature>
<name>A0A3M7Q2G9_BRAPC</name>
<organism evidence="2 3">
    <name type="scientific">Brachionus plicatilis</name>
    <name type="common">Marine rotifer</name>
    <name type="synonym">Brachionus muelleri</name>
    <dbReference type="NCBI Taxonomy" id="10195"/>
    <lineage>
        <taxon>Eukaryota</taxon>
        <taxon>Metazoa</taxon>
        <taxon>Spiralia</taxon>
        <taxon>Gnathifera</taxon>
        <taxon>Rotifera</taxon>
        <taxon>Eurotatoria</taxon>
        <taxon>Monogononta</taxon>
        <taxon>Pseudotrocha</taxon>
        <taxon>Ploima</taxon>
        <taxon>Brachionidae</taxon>
        <taxon>Brachionus</taxon>
    </lineage>
</organism>
<proteinExistence type="predicted"/>
<protein>
    <submittedName>
        <fullName evidence="2">Uncharacterized protein</fullName>
    </submittedName>
</protein>
<evidence type="ECO:0000256" key="1">
    <source>
        <dbReference type="SAM" id="MobiDB-lite"/>
    </source>
</evidence>
<keyword evidence="3" id="KW-1185">Reference proteome</keyword>
<dbReference type="AlphaFoldDB" id="A0A3M7Q2G9"/>
<reference evidence="2 3" key="1">
    <citation type="journal article" date="2018" name="Sci. Rep.">
        <title>Genomic signatures of local adaptation to the degree of environmental predictability in rotifers.</title>
        <authorList>
            <person name="Franch-Gras L."/>
            <person name="Hahn C."/>
            <person name="Garcia-Roger E.M."/>
            <person name="Carmona M.J."/>
            <person name="Serra M."/>
            <person name="Gomez A."/>
        </authorList>
    </citation>
    <scope>NUCLEOTIDE SEQUENCE [LARGE SCALE GENOMIC DNA]</scope>
    <source>
        <strain evidence="2">HYR1</strain>
    </source>
</reference>
<comment type="caution">
    <text evidence="2">The sequence shown here is derived from an EMBL/GenBank/DDBJ whole genome shotgun (WGS) entry which is preliminary data.</text>
</comment>